<dbReference type="PANTHER" id="PTHR12151">
    <property type="entry name" value="ELECTRON TRANSPORT PROTIN SCO1/SENC FAMILY MEMBER"/>
    <property type="match status" value="1"/>
</dbReference>
<dbReference type="InterPro" id="IPR003782">
    <property type="entry name" value="SCO1/SenC"/>
</dbReference>
<evidence type="ECO:0000313" key="2">
    <source>
        <dbReference type="EMBL" id="MCB8889353.1"/>
    </source>
</evidence>
<accession>A0ABS8DSQ5</accession>
<evidence type="ECO:0000313" key="3">
    <source>
        <dbReference type="Proteomes" id="UP001319882"/>
    </source>
</evidence>
<keyword evidence="3" id="KW-1185">Reference proteome</keyword>
<dbReference type="RefSeq" id="WP_227390013.1">
    <property type="nucleotide sequence ID" value="NZ_JBHSCJ010000004.1"/>
</dbReference>
<dbReference type="InterPro" id="IPR036249">
    <property type="entry name" value="Thioredoxin-like_sf"/>
</dbReference>
<protein>
    <submittedName>
        <fullName evidence="2">SCO family protein</fullName>
    </submittedName>
</protein>
<gene>
    <name evidence="2" type="ORF">GEV37_09540</name>
</gene>
<comment type="caution">
    <text evidence="2">The sequence shown here is derived from an EMBL/GenBank/DDBJ whole genome shotgun (WGS) entry which is preliminary data.</text>
</comment>
<dbReference type="EMBL" id="WHVL01000003">
    <property type="protein sequence ID" value="MCB8889353.1"/>
    <property type="molecule type" value="Genomic_DNA"/>
</dbReference>
<dbReference type="CDD" id="cd02968">
    <property type="entry name" value="SCO"/>
    <property type="match status" value="1"/>
</dbReference>
<organism evidence="2 3">
    <name type="scientific">Vreelandella malpeensis</name>
    <dbReference type="NCBI Taxonomy" id="1172368"/>
    <lineage>
        <taxon>Bacteria</taxon>
        <taxon>Pseudomonadati</taxon>
        <taxon>Pseudomonadota</taxon>
        <taxon>Gammaproteobacteria</taxon>
        <taxon>Oceanospirillales</taxon>
        <taxon>Halomonadaceae</taxon>
        <taxon>Vreelandella</taxon>
    </lineage>
</organism>
<comment type="similarity">
    <text evidence="1">Belongs to the SCO1/2 family.</text>
</comment>
<dbReference type="SUPFAM" id="SSF52833">
    <property type="entry name" value="Thioredoxin-like"/>
    <property type="match status" value="1"/>
</dbReference>
<name>A0ABS8DSQ5_9GAMM</name>
<sequence length="204" mass="22506">MQASLDKRWPLKVGALLGLLVALAALAFHLWHSGKRDESVQGGPISMASTQGAFSLSQLEEDQLAVISFGYTSCPDVCPITQAVKRQALSQLDDAQRTRVVPVMITVDLERDTLARMREYMEAFGSEFVGLVGTPGELADVTERYGVAWQRTEAEDSRMQYTVDHTSALYVVDREGEILEQVLYSPTPAALVSTLDRELARREG</sequence>
<dbReference type="Proteomes" id="UP001319882">
    <property type="component" value="Unassembled WGS sequence"/>
</dbReference>
<proteinExistence type="inferred from homology"/>
<reference evidence="2 3" key="1">
    <citation type="journal article" date="2021" name="Sci. Rep.">
        <title>Genome analysis of a halophilic bacterium Halomonas malpeensis YU-PRIM-29(T) reveals its exopolysaccharide and pigment producing capabilities.</title>
        <authorList>
            <person name="Athmika"/>
            <person name="Ghate S.D."/>
            <person name="Arun A.B."/>
            <person name="Rao S.S."/>
            <person name="Kumar S.T.A."/>
            <person name="Kandiyil M.K."/>
            <person name="Saptami K."/>
            <person name="Rekha P.D."/>
        </authorList>
    </citation>
    <scope>NUCLEOTIDE SEQUENCE [LARGE SCALE GENOMIC DNA]</scope>
    <source>
        <strain evidence="3">prim 29</strain>
    </source>
</reference>
<evidence type="ECO:0000256" key="1">
    <source>
        <dbReference type="ARBA" id="ARBA00010996"/>
    </source>
</evidence>
<dbReference type="Gene3D" id="3.40.30.10">
    <property type="entry name" value="Glutaredoxin"/>
    <property type="match status" value="1"/>
</dbReference>
<dbReference type="PANTHER" id="PTHR12151:SF25">
    <property type="entry name" value="LINALOOL DEHYDRATASE_ISOMERASE DOMAIN-CONTAINING PROTEIN"/>
    <property type="match status" value="1"/>
</dbReference>
<dbReference type="Pfam" id="PF02630">
    <property type="entry name" value="SCO1-SenC"/>
    <property type="match status" value="1"/>
</dbReference>